<reference evidence="2 3" key="1">
    <citation type="submission" date="2017-09" db="EMBL/GenBank/DDBJ databases">
        <title>Depth-based differentiation of microbial function through sediment-hosted aquifers and enrichment of novel symbionts in the deep terrestrial subsurface.</title>
        <authorList>
            <person name="Probst A.J."/>
            <person name="Ladd B."/>
            <person name="Jarett J.K."/>
            <person name="Geller-Mcgrath D.E."/>
            <person name="Sieber C.M."/>
            <person name="Emerson J.B."/>
            <person name="Anantharaman K."/>
            <person name="Thomas B.C."/>
            <person name="Malmstrom R."/>
            <person name="Stieglmeier M."/>
            <person name="Klingl A."/>
            <person name="Woyke T."/>
            <person name="Ryan C.M."/>
            <person name="Banfield J.F."/>
        </authorList>
    </citation>
    <scope>NUCLEOTIDE SEQUENCE [LARGE SCALE GENOMIC DNA]</scope>
    <source>
        <strain evidence="2">CG10_big_fil_rev_8_21_14_0_10_51_16</strain>
    </source>
</reference>
<accession>A0A2H0RF37</accession>
<name>A0A2H0RF37_9BACT</name>
<evidence type="ECO:0000259" key="1">
    <source>
        <dbReference type="Pfam" id="PF23951"/>
    </source>
</evidence>
<protein>
    <recommendedName>
        <fullName evidence="1">DUF7282 domain-containing protein</fullName>
    </recommendedName>
</protein>
<gene>
    <name evidence="2" type="ORF">COV10_00645</name>
</gene>
<sequence>MIKKILWLVVVVLVVWGVYVLATKDQNEAPAEEVATEANFAVAAGDQKPGSEVKVGLAILAEPAFLVVHREEDSAPGAIVGVSGLLTVGTHSDLSISLSRAAQSGETLYVMAHRDTNGNGIFDYAADASLDVPSVDSQSRVVMTMVLVR</sequence>
<dbReference type="Proteomes" id="UP000228767">
    <property type="component" value="Unassembled WGS sequence"/>
</dbReference>
<dbReference type="Pfam" id="PF23951">
    <property type="entry name" value="DUF7282"/>
    <property type="match status" value="1"/>
</dbReference>
<evidence type="ECO:0000313" key="3">
    <source>
        <dbReference type="Proteomes" id="UP000228767"/>
    </source>
</evidence>
<dbReference type="InterPro" id="IPR055706">
    <property type="entry name" value="Slg1/2_DUF7282"/>
</dbReference>
<evidence type="ECO:0000313" key="2">
    <source>
        <dbReference type="EMBL" id="PIR45171.1"/>
    </source>
</evidence>
<organism evidence="2 3">
    <name type="scientific">Candidatus Vogelbacteria bacterium CG10_big_fil_rev_8_21_14_0_10_51_16</name>
    <dbReference type="NCBI Taxonomy" id="1975045"/>
    <lineage>
        <taxon>Bacteria</taxon>
        <taxon>Candidatus Vogeliibacteriota</taxon>
    </lineage>
</organism>
<dbReference type="AlphaFoldDB" id="A0A2H0RF37"/>
<comment type="caution">
    <text evidence="2">The sequence shown here is derived from an EMBL/GenBank/DDBJ whole genome shotgun (WGS) entry which is preliminary data.</text>
</comment>
<proteinExistence type="predicted"/>
<dbReference type="EMBL" id="PCYI01000004">
    <property type="protein sequence ID" value="PIR45171.1"/>
    <property type="molecule type" value="Genomic_DNA"/>
</dbReference>
<feature type="domain" description="DUF7282" evidence="1">
    <location>
        <begin position="42"/>
        <end position="144"/>
    </location>
</feature>